<evidence type="ECO:0000256" key="1">
    <source>
        <dbReference type="ARBA" id="ARBA00004305"/>
    </source>
</evidence>
<comment type="function">
    <text evidence="8">Assembly factor required for Rieske Fe-S protein RIP1 incorporation into the cytochrome b-c1 (CIII) complex. Functions as a chaperone, binding to this subunit within the mitochondrial matrix and stabilizing it prior to its translocation and insertion into the late CIII dimeric intermediate within the mitochondrial inner membrane. Modulates the mitochondrial matrix zinc pool.</text>
</comment>
<keyword evidence="5" id="KW-0809">Transit peptide</keyword>
<comment type="similarity">
    <text evidence="2">Belongs to the complex I LYR family. MZM1 subfamily.</text>
</comment>
<evidence type="ECO:0000256" key="3">
    <source>
        <dbReference type="ARBA" id="ARBA00011589"/>
    </source>
</evidence>
<keyword evidence="7" id="KW-0143">Chaperone</keyword>
<comment type="caution">
    <text evidence="9">The sequence shown here is derived from an EMBL/GenBank/DDBJ whole genome shotgun (WGS) entry which is preliminary data.</text>
</comment>
<evidence type="ECO:0000256" key="2">
    <source>
        <dbReference type="ARBA" id="ARBA00009949"/>
    </source>
</evidence>
<dbReference type="AlphaFoldDB" id="A0AAD9W256"/>
<dbReference type="GO" id="GO:0034551">
    <property type="term" value="P:mitochondrial respiratory chain complex III assembly"/>
    <property type="evidence" value="ECO:0007669"/>
    <property type="project" value="InterPro"/>
</dbReference>
<gene>
    <name evidence="9" type="ORF">N8I77_010751</name>
</gene>
<evidence type="ECO:0000256" key="7">
    <source>
        <dbReference type="ARBA" id="ARBA00023186"/>
    </source>
</evidence>
<protein>
    <recommendedName>
        <fullName evidence="4">Mitochondrial zinc maintenance protein 1, mitochondrial</fullName>
    </recommendedName>
</protein>
<comment type="subunit">
    <text evidence="3">Interacts with RIP1.</text>
</comment>
<dbReference type="PANTHER" id="PTHR46749">
    <property type="entry name" value="COMPLEX III ASSEMBLY FACTOR LYRM7"/>
    <property type="match status" value="1"/>
</dbReference>
<reference evidence="9" key="1">
    <citation type="submission" date="2023-06" db="EMBL/GenBank/DDBJ databases">
        <authorList>
            <person name="Noh H."/>
        </authorList>
    </citation>
    <scope>NUCLEOTIDE SEQUENCE</scope>
    <source>
        <strain evidence="9">DUCC20226</strain>
    </source>
</reference>
<evidence type="ECO:0000256" key="8">
    <source>
        <dbReference type="ARBA" id="ARBA00025268"/>
    </source>
</evidence>
<dbReference type="InterPro" id="IPR045298">
    <property type="entry name" value="Complex1_LYR_LYRM7"/>
</dbReference>
<evidence type="ECO:0000313" key="9">
    <source>
        <dbReference type="EMBL" id="KAK2601288.1"/>
    </source>
</evidence>
<dbReference type="EMBL" id="JAUJFL010000006">
    <property type="protein sequence ID" value="KAK2601288.1"/>
    <property type="molecule type" value="Genomic_DNA"/>
</dbReference>
<evidence type="ECO:0000256" key="6">
    <source>
        <dbReference type="ARBA" id="ARBA00023128"/>
    </source>
</evidence>
<comment type="subcellular location">
    <subcellularLocation>
        <location evidence="1">Mitochondrion matrix</location>
    </subcellularLocation>
</comment>
<keyword evidence="10" id="KW-1185">Reference proteome</keyword>
<keyword evidence="6" id="KW-0496">Mitochondrion</keyword>
<dbReference type="InterPro" id="IPR050435">
    <property type="entry name" value="MZM1/LYRM7"/>
</dbReference>
<evidence type="ECO:0000256" key="5">
    <source>
        <dbReference type="ARBA" id="ARBA00022946"/>
    </source>
</evidence>
<organism evidence="9 10">
    <name type="scientific">Phomopsis amygdali</name>
    <name type="common">Fusicoccum amygdali</name>
    <dbReference type="NCBI Taxonomy" id="1214568"/>
    <lineage>
        <taxon>Eukaryota</taxon>
        <taxon>Fungi</taxon>
        <taxon>Dikarya</taxon>
        <taxon>Ascomycota</taxon>
        <taxon>Pezizomycotina</taxon>
        <taxon>Sordariomycetes</taxon>
        <taxon>Sordariomycetidae</taxon>
        <taxon>Diaporthales</taxon>
        <taxon>Diaporthaceae</taxon>
        <taxon>Diaporthe</taxon>
    </lineage>
</organism>
<dbReference type="CDD" id="cd20267">
    <property type="entry name" value="Complex1_LYR_LYRM7"/>
    <property type="match status" value="1"/>
</dbReference>
<sequence>MALQAYRNLLRASRLTFQGDERLLLNARNQIRLGFREKASLSPSDPAVAPAVQQAEEIAQFLRQNVVQGRDEGEGRFKLRIHEHTERGDNDTIKTAGGQTIKIGGGCCSS</sequence>
<dbReference type="PANTHER" id="PTHR46749:SF1">
    <property type="entry name" value="COMPLEX III ASSEMBLY FACTOR LYRM7"/>
    <property type="match status" value="1"/>
</dbReference>
<dbReference type="GO" id="GO:0005759">
    <property type="term" value="C:mitochondrial matrix"/>
    <property type="evidence" value="ECO:0007669"/>
    <property type="project" value="UniProtKB-SubCell"/>
</dbReference>
<name>A0AAD9W256_PHOAM</name>
<proteinExistence type="inferred from homology"/>
<evidence type="ECO:0000256" key="4">
    <source>
        <dbReference type="ARBA" id="ARBA00015108"/>
    </source>
</evidence>
<accession>A0AAD9W256</accession>
<dbReference type="Proteomes" id="UP001265746">
    <property type="component" value="Unassembled WGS sequence"/>
</dbReference>
<dbReference type="GO" id="GO:0044183">
    <property type="term" value="F:protein folding chaperone"/>
    <property type="evidence" value="ECO:0007669"/>
    <property type="project" value="TreeGrafter"/>
</dbReference>
<evidence type="ECO:0000313" key="10">
    <source>
        <dbReference type="Proteomes" id="UP001265746"/>
    </source>
</evidence>